<dbReference type="EMBL" id="DVML01000020">
    <property type="protein sequence ID" value="HIU22577.1"/>
    <property type="molecule type" value="Genomic_DNA"/>
</dbReference>
<proteinExistence type="predicted"/>
<comment type="caution">
    <text evidence="1">The sequence shown here is derived from an EMBL/GenBank/DDBJ whole genome shotgun (WGS) entry which is preliminary data.</text>
</comment>
<gene>
    <name evidence="1" type="ORF">IAD49_03240</name>
</gene>
<dbReference type="Proteomes" id="UP000824087">
    <property type="component" value="Unassembled WGS sequence"/>
</dbReference>
<reference evidence="1" key="1">
    <citation type="submission" date="2020-10" db="EMBL/GenBank/DDBJ databases">
        <authorList>
            <person name="Gilroy R."/>
        </authorList>
    </citation>
    <scope>NUCLEOTIDE SEQUENCE</scope>
    <source>
        <strain evidence="1">CHK197-8231</strain>
    </source>
</reference>
<evidence type="ECO:0000313" key="2">
    <source>
        <dbReference type="Proteomes" id="UP000824087"/>
    </source>
</evidence>
<evidence type="ECO:0000313" key="1">
    <source>
        <dbReference type="EMBL" id="HIU22577.1"/>
    </source>
</evidence>
<protein>
    <submittedName>
        <fullName evidence="1">Uncharacterized protein</fullName>
    </submittedName>
</protein>
<dbReference type="AlphaFoldDB" id="A0A9D1HUK5"/>
<organism evidence="1 2">
    <name type="scientific">Candidatus Fimihabitans intestinipullorum</name>
    <dbReference type="NCBI Taxonomy" id="2840820"/>
    <lineage>
        <taxon>Bacteria</taxon>
        <taxon>Bacillati</taxon>
        <taxon>Mycoplasmatota</taxon>
        <taxon>Mycoplasmatota incertae sedis</taxon>
        <taxon>Candidatus Fimihabitans</taxon>
    </lineage>
</organism>
<reference evidence="1" key="2">
    <citation type="journal article" date="2021" name="PeerJ">
        <title>Extensive microbial diversity within the chicken gut microbiome revealed by metagenomics and culture.</title>
        <authorList>
            <person name="Gilroy R."/>
            <person name="Ravi A."/>
            <person name="Getino M."/>
            <person name="Pursley I."/>
            <person name="Horton D.L."/>
            <person name="Alikhan N.F."/>
            <person name="Baker D."/>
            <person name="Gharbi K."/>
            <person name="Hall N."/>
            <person name="Watson M."/>
            <person name="Adriaenssens E.M."/>
            <person name="Foster-Nyarko E."/>
            <person name="Jarju S."/>
            <person name="Secka A."/>
            <person name="Antonio M."/>
            <person name="Oren A."/>
            <person name="Chaudhuri R.R."/>
            <person name="La Ragione R."/>
            <person name="Hildebrand F."/>
            <person name="Pallen M.J."/>
        </authorList>
    </citation>
    <scope>NUCLEOTIDE SEQUENCE</scope>
    <source>
        <strain evidence="1">CHK197-8231</strain>
    </source>
</reference>
<name>A0A9D1HUK5_9BACT</name>
<sequence length="48" mass="5505">MKEMLKSKIMVGFVAFILGITYMNGVQTRKMEDTTKQAQDSYIAMNLK</sequence>
<accession>A0A9D1HUK5</accession>